<name>A0ABU3Y769_9SPHN</name>
<evidence type="ECO:0000313" key="1">
    <source>
        <dbReference type="EMBL" id="MDV3457209.1"/>
    </source>
</evidence>
<keyword evidence="2" id="KW-1185">Reference proteome</keyword>
<evidence type="ECO:0000313" key="2">
    <source>
        <dbReference type="Proteomes" id="UP001273531"/>
    </source>
</evidence>
<reference evidence="1 2" key="1">
    <citation type="submission" date="2023-10" db="EMBL/GenBank/DDBJ databases">
        <title>Sphingomonas sp. HF-S4 16S ribosomal RNA gene Genome sequencing and assembly.</title>
        <authorList>
            <person name="Lee H."/>
        </authorList>
    </citation>
    <scope>NUCLEOTIDE SEQUENCE [LARGE SCALE GENOMIC DNA]</scope>
    <source>
        <strain evidence="1 2">HF-S4</strain>
    </source>
</reference>
<sequence length="152" mass="16805">MTAARDQQRQAKSLVRLRAVRMQSAAVALAEARAATAAAERERADADAAAEVADSAMAQAHADLATDPAEAERLLAVVDRSHFRRSVARSALNDAREAERLCSEAEADRRKAMIVARARHDRLAEHAGQALRRWERRQEERIALDTLEARKS</sequence>
<accession>A0ABU3Y769</accession>
<gene>
    <name evidence="1" type="ORF">RZN05_09465</name>
</gene>
<proteinExistence type="predicted"/>
<dbReference type="RefSeq" id="WP_317226367.1">
    <property type="nucleotide sequence ID" value="NZ_JAWJEJ010000001.1"/>
</dbReference>
<protein>
    <recommendedName>
        <fullName evidence="3">Flagellar FliJ protein</fullName>
    </recommendedName>
</protein>
<evidence type="ECO:0008006" key="3">
    <source>
        <dbReference type="Google" id="ProtNLM"/>
    </source>
</evidence>
<organism evidence="1 2">
    <name type="scientific">Sphingomonas agrestis</name>
    <dbReference type="NCBI Taxonomy" id="3080540"/>
    <lineage>
        <taxon>Bacteria</taxon>
        <taxon>Pseudomonadati</taxon>
        <taxon>Pseudomonadota</taxon>
        <taxon>Alphaproteobacteria</taxon>
        <taxon>Sphingomonadales</taxon>
        <taxon>Sphingomonadaceae</taxon>
        <taxon>Sphingomonas</taxon>
    </lineage>
</organism>
<dbReference type="Proteomes" id="UP001273531">
    <property type="component" value="Unassembled WGS sequence"/>
</dbReference>
<comment type="caution">
    <text evidence="1">The sequence shown here is derived from an EMBL/GenBank/DDBJ whole genome shotgun (WGS) entry which is preliminary data.</text>
</comment>
<dbReference type="EMBL" id="JAWJEJ010000001">
    <property type="protein sequence ID" value="MDV3457209.1"/>
    <property type="molecule type" value="Genomic_DNA"/>
</dbReference>